<evidence type="ECO:0008006" key="3">
    <source>
        <dbReference type="Google" id="ProtNLM"/>
    </source>
</evidence>
<dbReference type="InterPro" id="IPR029058">
    <property type="entry name" value="AB_hydrolase_fold"/>
</dbReference>
<dbReference type="Gene3D" id="3.40.50.1820">
    <property type="entry name" value="alpha/beta hydrolase"/>
    <property type="match status" value="1"/>
</dbReference>
<accession>A0A6J4VZH3</accession>
<protein>
    <recommendedName>
        <fullName evidence="3">Dienelactone hydrolase domain-containing protein</fullName>
    </recommendedName>
</protein>
<evidence type="ECO:0000256" key="1">
    <source>
        <dbReference type="SAM" id="MobiDB-lite"/>
    </source>
</evidence>
<dbReference type="InterPro" id="IPR050261">
    <property type="entry name" value="FrsA_esterase"/>
</dbReference>
<name>A0A6J4VZH3_9BACT</name>
<proteinExistence type="predicted"/>
<evidence type="ECO:0000313" key="2">
    <source>
        <dbReference type="EMBL" id="CAA9590072.1"/>
    </source>
</evidence>
<reference evidence="2" key="1">
    <citation type="submission" date="2020-02" db="EMBL/GenBank/DDBJ databases">
        <authorList>
            <person name="Meier V. D."/>
        </authorList>
    </citation>
    <scope>NUCLEOTIDE SEQUENCE</scope>
    <source>
        <strain evidence="2">AVDCRST_MAG18</strain>
    </source>
</reference>
<dbReference type="AlphaFoldDB" id="A0A6J4VZH3"/>
<dbReference type="EMBL" id="CADCWN010000390">
    <property type="protein sequence ID" value="CAA9590072.1"/>
    <property type="molecule type" value="Genomic_DNA"/>
</dbReference>
<dbReference type="PANTHER" id="PTHR22946">
    <property type="entry name" value="DIENELACTONE HYDROLASE DOMAIN-CONTAINING PROTEIN-RELATED"/>
    <property type="match status" value="1"/>
</dbReference>
<sequence length="401" mass="43063">MTAPFQHLGPFSDWVAAARERRSLYPVAAPGEETRQRVREILGFVGEAEHPQDVRVAGRWERDGVAGEALSWSVGYGPRTEAWLLKPGGADTPLPGVVALHDHGGFKFYGKEKIADGPDGPAPGLAAFRARYYGGRAYANDLARAGFAVLVHDTFLWGSRRFPLATMPEQIHALVAASRALWTPTDDTPEEIAAYNATAGHHEHWVEKYCALLGTTLAGVVGHEDRVAANYLRARSDVLPDRVGALGLSGGGNRAALLAASGAPLAATVIVGLMSTYAHLLDHNVGGHTWMFFPHGWARHGDWPDLAAAAAPAPLLVQYDLDDNLFTVEGMRAAHDRLVARYRDVGTLGAYEGQFYPGPHKFDRVMQAAALAWLTDRLAPGPPGAPPDQEGRGAKGSIGNR</sequence>
<organism evidence="2">
    <name type="scientific">uncultured Thermomicrobiales bacterium</name>
    <dbReference type="NCBI Taxonomy" id="1645740"/>
    <lineage>
        <taxon>Bacteria</taxon>
        <taxon>Pseudomonadati</taxon>
        <taxon>Thermomicrobiota</taxon>
        <taxon>Thermomicrobia</taxon>
        <taxon>Thermomicrobiales</taxon>
        <taxon>environmental samples</taxon>
    </lineage>
</organism>
<gene>
    <name evidence="2" type="ORF">AVDCRST_MAG18-4869</name>
</gene>
<feature type="region of interest" description="Disordered" evidence="1">
    <location>
        <begin position="377"/>
        <end position="401"/>
    </location>
</feature>
<dbReference type="SUPFAM" id="SSF53474">
    <property type="entry name" value="alpha/beta-Hydrolases"/>
    <property type="match status" value="1"/>
</dbReference>